<dbReference type="InterPro" id="IPR010158">
    <property type="entry name" value="Amidase_Cbmase"/>
</dbReference>
<comment type="similarity">
    <text evidence="1">Belongs to the peptidase M20 family.</text>
</comment>
<dbReference type="SUPFAM" id="SSF55031">
    <property type="entry name" value="Bacterial exopeptidase dimerisation domain"/>
    <property type="match status" value="1"/>
</dbReference>
<reference evidence="3 4" key="1">
    <citation type="journal article" date="2019" name="Sci. Rep.">
        <title>Sulfobacillus thermotolerans: new insights into resistance and metabolic capacities of acidophilic chemolithotrophs.</title>
        <authorList>
            <person name="Panyushkina A.E."/>
            <person name="Babenko V.V."/>
            <person name="Nikitina A.S."/>
            <person name="Selezneva O.V."/>
            <person name="Tsaplina I.A."/>
            <person name="Letarova M.A."/>
            <person name="Kostryukova E.S."/>
            <person name="Letarov A.V."/>
        </authorList>
    </citation>
    <scope>NUCLEOTIDE SEQUENCE [LARGE SCALE GENOMIC DNA]</scope>
    <source>
        <strain evidence="3 4">Kr1</strain>
    </source>
</reference>
<accession>A0ABM6RP64</accession>
<dbReference type="Gene3D" id="3.30.70.360">
    <property type="match status" value="1"/>
</dbReference>
<dbReference type="Gene3D" id="3.40.630.10">
    <property type="entry name" value="Zn peptidases"/>
    <property type="match status" value="1"/>
</dbReference>
<evidence type="ECO:0000256" key="2">
    <source>
        <dbReference type="ARBA" id="ARBA00022801"/>
    </source>
</evidence>
<dbReference type="PANTHER" id="PTHR32494">
    <property type="entry name" value="ALLANTOATE DEIMINASE-RELATED"/>
    <property type="match status" value="1"/>
</dbReference>
<evidence type="ECO:0000313" key="4">
    <source>
        <dbReference type="Proteomes" id="UP000325292"/>
    </source>
</evidence>
<dbReference type="PANTHER" id="PTHR32494:SF5">
    <property type="entry name" value="ALLANTOATE AMIDOHYDROLASE"/>
    <property type="match status" value="1"/>
</dbReference>
<evidence type="ECO:0000313" key="3">
    <source>
        <dbReference type="EMBL" id="AUW93124.1"/>
    </source>
</evidence>
<dbReference type="PIRSF" id="PIRSF001235">
    <property type="entry name" value="Amidase_carbamoylase"/>
    <property type="match status" value="1"/>
</dbReference>
<evidence type="ECO:0008006" key="5">
    <source>
        <dbReference type="Google" id="ProtNLM"/>
    </source>
</evidence>
<protein>
    <recommendedName>
        <fullName evidence="5">Peptidase M20 dimerisation domain-containing protein</fullName>
    </recommendedName>
</protein>
<keyword evidence="2" id="KW-0378">Hydrolase</keyword>
<dbReference type="SUPFAM" id="SSF53187">
    <property type="entry name" value="Zn-dependent exopeptidases"/>
    <property type="match status" value="1"/>
</dbReference>
<dbReference type="Proteomes" id="UP000325292">
    <property type="component" value="Chromosome"/>
</dbReference>
<dbReference type="InterPro" id="IPR036264">
    <property type="entry name" value="Bact_exopeptidase_dim_dom"/>
</dbReference>
<dbReference type="Pfam" id="PF01546">
    <property type="entry name" value="Peptidase_M20"/>
    <property type="match status" value="1"/>
</dbReference>
<sequence>MQSSQFWTWAKTLSGFGQNADGSLSRLAFTVSDVASRRWLQELWVSMHADVHIDGIGNVIGRMGDPPYILLSSHTDSVPYGGHYDGVLGVLAATFVLSQWDVHWGGLMVVDWSSEESSRFGMSTLGSRSACGEADTLDWHQTDKDGISLQDAAQKAFGYGSVPIWALPVSAIRAALELHIEQGTALAKAHQPLAVVTAIAAPQRWVIALRGQANHSGSTLMADRHDALAAAAWLITRIEAASARWESAGLHATVTAVEVDPGASNVIAGAVRLLLDIRAQSADVLSTFSQAFDKECQEVQTLRGVHIDRRILSQEQPGHLSPEIIEVLAGQLRARCMSPYMTTSWPSHDSLTLCRHVPTGMLFVRNMSGVSHQPGEAIDPQDIEWGLALYYQTVKALALGHNQSERVLSS</sequence>
<dbReference type="InterPro" id="IPR002933">
    <property type="entry name" value="Peptidase_M20"/>
</dbReference>
<keyword evidence="4" id="KW-1185">Reference proteome</keyword>
<dbReference type="EMBL" id="CP019454">
    <property type="protein sequence ID" value="AUW93124.1"/>
    <property type="molecule type" value="Genomic_DNA"/>
</dbReference>
<dbReference type="NCBIfam" id="TIGR01879">
    <property type="entry name" value="hydantase"/>
    <property type="match status" value="1"/>
</dbReference>
<proteinExistence type="inferred from homology"/>
<evidence type="ECO:0000256" key="1">
    <source>
        <dbReference type="ARBA" id="ARBA00006153"/>
    </source>
</evidence>
<gene>
    <name evidence="3" type="ORF">BXT84_03450</name>
</gene>
<organism evidence="3 4">
    <name type="scientific">Sulfobacillus thermotolerans</name>
    <dbReference type="NCBI Taxonomy" id="338644"/>
    <lineage>
        <taxon>Bacteria</taxon>
        <taxon>Bacillati</taxon>
        <taxon>Bacillota</taxon>
        <taxon>Clostridia</taxon>
        <taxon>Eubacteriales</taxon>
        <taxon>Clostridiales Family XVII. Incertae Sedis</taxon>
        <taxon>Sulfobacillus</taxon>
    </lineage>
</organism>
<name>A0ABM6RP64_9FIRM</name>